<dbReference type="PATRIC" id="fig|452652.3.peg.7582"/>
<organism evidence="1 2">
    <name type="scientific">Kitasatospora setae (strain ATCC 33774 / DSM 43861 / JCM 3304 / KCC A-0304 / NBRC 14216 / KM-6054)</name>
    <name type="common">Streptomyces setae</name>
    <dbReference type="NCBI Taxonomy" id="452652"/>
    <lineage>
        <taxon>Bacteria</taxon>
        <taxon>Bacillati</taxon>
        <taxon>Actinomycetota</taxon>
        <taxon>Actinomycetes</taxon>
        <taxon>Kitasatosporales</taxon>
        <taxon>Streptomycetaceae</taxon>
        <taxon>Kitasatospora</taxon>
    </lineage>
</organism>
<name>E4NJZ3_KITSK</name>
<evidence type="ECO:0000313" key="2">
    <source>
        <dbReference type="Proteomes" id="UP000007076"/>
    </source>
</evidence>
<evidence type="ECO:0000313" key="1">
    <source>
        <dbReference type="EMBL" id="BAJ33291.1"/>
    </source>
</evidence>
<keyword evidence="2" id="KW-1185">Reference proteome</keyword>
<proteinExistence type="predicted"/>
<protein>
    <submittedName>
        <fullName evidence="1">Uncharacterized protein</fullName>
    </submittedName>
</protein>
<gene>
    <name evidence="1" type="ordered locus">KSE_75390</name>
</gene>
<accession>E4NJZ3</accession>
<reference evidence="1 2" key="1">
    <citation type="journal article" date="2010" name="DNA Res.">
        <title>Genome sequence of Kitasatospora setae NBRC 14216T: an evolutionary snapshot of the family Streptomycetaceae.</title>
        <authorList>
            <person name="Ichikawa N."/>
            <person name="Oguchi A."/>
            <person name="Ikeda H."/>
            <person name="Ishikawa J."/>
            <person name="Kitani S."/>
            <person name="Watanabe Y."/>
            <person name="Nakamura S."/>
            <person name="Katano Y."/>
            <person name="Kishi E."/>
            <person name="Sasagawa M."/>
            <person name="Ankai A."/>
            <person name="Fukui S."/>
            <person name="Hashimoto Y."/>
            <person name="Kamata S."/>
            <person name="Otoguro M."/>
            <person name="Tanikawa S."/>
            <person name="Nihira T."/>
            <person name="Horinouchi S."/>
            <person name="Ohnishi Y."/>
            <person name="Hayakawa M."/>
            <person name="Kuzuyama T."/>
            <person name="Arisawa A."/>
            <person name="Nomoto F."/>
            <person name="Miura H."/>
            <person name="Takahashi Y."/>
            <person name="Fujita N."/>
        </authorList>
    </citation>
    <scope>NUCLEOTIDE SEQUENCE [LARGE SCALE GENOMIC DNA]</scope>
    <source>
        <strain evidence="2">ATCC 33774 / DSM 43861 / JCM 3304 / KCC A-0304 / NBRC 14216 / KM-6054</strain>
    </source>
</reference>
<dbReference type="Proteomes" id="UP000007076">
    <property type="component" value="Chromosome"/>
</dbReference>
<sequence length="52" mass="5829">MRWQLNHRFSSAAGVCGWSYWLDTFNIGYGPVAADAFLGEPTVLVDERGPLR</sequence>
<dbReference type="AlphaFoldDB" id="E4NJZ3"/>
<dbReference type="EMBL" id="AP010968">
    <property type="protein sequence ID" value="BAJ33291.1"/>
    <property type="molecule type" value="Genomic_DNA"/>
</dbReference>
<dbReference type="RefSeq" id="WP_014140582.1">
    <property type="nucleotide sequence ID" value="NC_016109.1"/>
</dbReference>
<dbReference type="KEGG" id="ksk:KSE_75390"/>
<dbReference type="HOGENOM" id="CLU_3080802_0_0_11"/>